<gene>
    <name evidence="5" type="ORF">COU28_00795</name>
</gene>
<comment type="pathway">
    <text evidence="1">Carbohydrate metabolism; tricarboxylic acid cycle.</text>
</comment>
<dbReference type="GO" id="GO:0036440">
    <property type="term" value="F:citrate synthase activity"/>
    <property type="evidence" value="ECO:0007669"/>
    <property type="project" value="UniProtKB-EC"/>
</dbReference>
<dbReference type="GO" id="GO:0016829">
    <property type="term" value="F:lyase activity"/>
    <property type="evidence" value="ECO:0007669"/>
    <property type="project" value="UniProtKB-KW"/>
</dbReference>
<dbReference type="AlphaFoldDB" id="A0A2H0TZD1"/>
<comment type="similarity">
    <text evidence="2">Belongs to the citrate synthase family.</text>
</comment>
<evidence type="ECO:0000313" key="5">
    <source>
        <dbReference type="EMBL" id="PIR78579.1"/>
    </source>
</evidence>
<dbReference type="Proteomes" id="UP000230852">
    <property type="component" value="Unassembled WGS sequence"/>
</dbReference>
<evidence type="ECO:0000256" key="2">
    <source>
        <dbReference type="ARBA" id="ARBA00010566"/>
    </source>
</evidence>
<comment type="caution">
    <text evidence="5">The sequence shown here is derived from an EMBL/GenBank/DDBJ whole genome shotgun (WGS) entry which is preliminary data.</text>
</comment>
<dbReference type="UniPathway" id="UPA00223"/>
<dbReference type="Gene3D" id="1.10.230.10">
    <property type="entry name" value="Cytochrome P450-Terp, domain 2"/>
    <property type="match status" value="1"/>
</dbReference>
<name>A0A2H0TZD1_9BACT</name>
<evidence type="ECO:0000256" key="3">
    <source>
        <dbReference type="ARBA" id="ARBA00012972"/>
    </source>
</evidence>
<dbReference type="SUPFAM" id="SSF48256">
    <property type="entry name" value="Citrate synthase"/>
    <property type="match status" value="1"/>
</dbReference>
<evidence type="ECO:0000313" key="6">
    <source>
        <dbReference type="Proteomes" id="UP000230852"/>
    </source>
</evidence>
<dbReference type="PANTHER" id="PTHR11739">
    <property type="entry name" value="CITRATE SYNTHASE"/>
    <property type="match status" value="1"/>
</dbReference>
<dbReference type="EMBL" id="PFBU01000014">
    <property type="protein sequence ID" value="PIR78579.1"/>
    <property type="molecule type" value="Genomic_DNA"/>
</dbReference>
<dbReference type="CDD" id="cd06100">
    <property type="entry name" value="CCL_ACL-C"/>
    <property type="match status" value="1"/>
</dbReference>
<dbReference type="GO" id="GO:0006099">
    <property type="term" value="P:tricarboxylic acid cycle"/>
    <property type="evidence" value="ECO:0007669"/>
    <property type="project" value="UniProtKB-UniPathway"/>
</dbReference>
<dbReference type="EC" id="2.3.3.16" evidence="3"/>
<dbReference type="Pfam" id="PF00285">
    <property type="entry name" value="Citrate_synt"/>
    <property type="match status" value="1"/>
</dbReference>
<evidence type="ECO:0000256" key="1">
    <source>
        <dbReference type="ARBA" id="ARBA00005163"/>
    </source>
</evidence>
<dbReference type="GO" id="GO:0005975">
    <property type="term" value="P:carbohydrate metabolic process"/>
    <property type="evidence" value="ECO:0007669"/>
    <property type="project" value="TreeGrafter"/>
</dbReference>
<reference evidence="6" key="1">
    <citation type="submission" date="2017-09" db="EMBL/GenBank/DDBJ databases">
        <title>Depth-based differentiation of microbial function through sediment-hosted aquifers and enrichment of novel symbionts in the deep terrestrial subsurface.</title>
        <authorList>
            <person name="Probst A.J."/>
            <person name="Ladd B."/>
            <person name="Jarett J.K."/>
            <person name="Geller-Mcgrath D.E."/>
            <person name="Sieber C.M.K."/>
            <person name="Emerson J.B."/>
            <person name="Anantharaman K."/>
            <person name="Thomas B.C."/>
            <person name="Malmstrom R."/>
            <person name="Stieglmeier M."/>
            <person name="Klingl A."/>
            <person name="Woyke T."/>
            <person name="Ryan C.M."/>
            <person name="Banfield J.F."/>
        </authorList>
    </citation>
    <scope>NUCLEOTIDE SEQUENCE [LARGE SCALE GENOMIC DNA]</scope>
</reference>
<dbReference type="Gene3D" id="1.10.580.10">
    <property type="entry name" value="Citrate Synthase, domain 1"/>
    <property type="match status" value="1"/>
</dbReference>
<keyword evidence="5" id="KW-0456">Lyase</keyword>
<dbReference type="PANTHER" id="PTHR11739:SF4">
    <property type="entry name" value="CITRATE SYNTHASE, PEROXISOMAL"/>
    <property type="match status" value="1"/>
</dbReference>
<dbReference type="InterPro" id="IPR002020">
    <property type="entry name" value="Citrate_synthase"/>
</dbReference>
<dbReference type="InterPro" id="IPR016142">
    <property type="entry name" value="Citrate_synth-like_lrg_a-sub"/>
</dbReference>
<evidence type="ECO:0000256" key="4">
    <source>
        <dbReference type="ARBA" id="ARBA00022679"/>
    </source>
</evidence>
<sequence>MKFQTKLTKVEKGEETIRGEKLEKLMTENTFAQNIFFLLTGHKPDEKQTKMFEAILSSVIDHGPATASAMNARISASAKNPLHASVAAGLLGLGERHGVVISQTMEFFYNHEDEKDWLGLLKKMKENKQYVLGYGHKFFTDTDPRAVKLFELAKENNIFGQHCELALVVEKNLNEISSKKLPLNADGAIAAILCDMGLKSNIGNGIFIIARVPGLVTQILEEVENDVGIRRLDDSEVEYI</sequence>
<dbReference type="InterPro" id="IPR036969">
    <property type="entry name" value="Citrate_synthase_sf"/>
</dbReference>
<dbReference type="InterPro" id="IPR016143">
    <property type="entry name" value="Citrate_synth-like_sm_a-sub"/>
</dbReference>
<protein>
    <recommendedName>
        <fullName evidence="3">citrate synthase (unknown stereospecificity)</fullName>
        <ecNumber evidence="3">2.3.3.16</ecNumber>
    </recommendedName>
</protein>
<keyword evidence="4" id="KW-0808">Transferase</keyword>
<dbReference type="GO" id="GO:0005829">
    <property type="term" value="C:cytosol"/>
    <property type="evidence" value="ECO:0007669"/>
    <property type="project" value="TreeGrafter"/>
</dbReference>
<accession>A0A2H0TZD1</accession>
<organism evidence="5 6">
    <name type="scientific">Candidatus Magasanikbacteria bacterium CG10_big_fil_rev_8_21_14_0_10_36_16</name>
    <dbReference type="NCBI Taxonomy" id="1974645"/>
    <lineage>
        <taxon>Bacteria</taxon>
        <taxon>Candidatus Magasanikiibacteriota</taxon>
    </lineage>
</organism>
<dbReference type="NCBIfam" id="NF004869">
    <property type="entry name" value="PRK06224.1-6"/>
    <property type="match status" value="1"/>
</dbReference>
<proteinExistence type="inferred from homology"/>